<feature type="domain" description="RNase H type-1" evidence="3">
    <location>
        <begin position="179"/>
        <end position="252"/>
    </location>
</feature>
<protein>
    <recommendedName>
        <fullName evidence="3">RNase H type-1 domain-containing protein</fullName>
    </recommendedName>
</protein>
<dbReference type="Pfam" id="PF13456">
    <property type="entry name" value="RVT_3"/>
    <property type="match status" value="1"/>
</dbReference>
<organism evidence="4 5">
    <name type="scientific">Protea cynaroides</name>
    <dbReference type="NCBI Taxonomy" id="273540"/>
    <lineage>
        <taxon>Eukaryota</taxon>
        <taxon>Viridiplantae</taxon>
        <taxon>Streptophyta</taxon>
        <taxon>Embryophyta</taxon>
        <taxon>Tracheophyta</taxon>
        <taxon>Spermatophyta</taxon>
        <taxon>Magnoliopsida</taxon>
        <taxon>Proteales</taxon>
        <taxon>Proteaceae</taxon>
        <taxon>Protea</taxon>
    </lineage>
</organism>
<dbReference type="InterPro" id="IPR002156">
    <property type="entry name" value="RNaseH_domain"/>
</dbReference>
<comment type="caution">
    <text evidence="4">The sequence shown here is derived from an EMBL/GenBank/DDBJ whole genome shotgun (WGS) entry which is preliminary data.</text>
</comment>
<evidence type="ECO:0000256" key="1">
    <source>
        <dbReference type="SAM" id="MobiDB-lite"/>
    </source>
</evidence>
<name>A0A9Q0KUZ1_9MAGN</name>
<keyword evidence="5" id="KW-1185">Reference proteome</keyword>
<reference evidence="4" key="1">
    <citation type="journal article" date="2023" name="Plant J.">
        <title>The genome of the king protea, Protea cynaroides.</title>
        <authorList>
            <person name="Chang J."/>
            <person name="Duong T.A."/>
            <person name="Schoeman C."/>
            <person name="Ma X."/>
            <person name="Roodt D."/>
            <person name="Barker N."/>
            <person name="Li Z."/>
            <person name="Van de Peer Y."/>
            <person name="Mizrachi E."/>
        </authorList>
    </citation>
    <scope>NUCLEOTIDE SEQUENCE</scope>
    <source>
        <tissue evidence="4">Young leaves</tissue>
    </source>
</reference>
<dbReference type="GO" id="GO:0004523">
    <property type="term" value="F:RNA-DNA hybrid ribonuclease activity"/>
    <property type="evidence" value="ECO:0007669"/>
    <property type="project" value="InterPro"/>
</dbReference>
<dbReference type="Proteomes" id="UP001141806">
    <property type="component" value="Unassembled WGS sequence"/>
</dbReference>
<dbReference type="EMBL" id="JAMYWD010000003">
    <property type="protein sequence ID" value="KAJ4977186.1"/>
    <property type="molecule type" value="Genomic_DNA"/>
</dbReference>
<gene>
    <name evidence="4" type="ORF">NE237_002292</name>
</gene>
<dbReference type="GO" id="GO:0003676">
    <property type="term" value="F:nucleic acid binding"/>
    <property type="evidence" value="ECO:0007669"/>
    <property type="project" value="InterPro"/>
</dbReference>
<feature type="region of interest" description="Disordered" evidence="1">
    <location>
        <begin position="119"/>
        <end position="139"/>
    </location>
</feature>
<evidence type="ECO:0000313" key="5">
    <source>
        <dbReference type="Proteomes" id="UP001141806"/>
    </source>
</evidence>
<proteinExistence type="predicted"/>
<feature type="compositionally biased region" description="Polar residues" evidence="1">
    <location>
        <begin position="119"/>
        <end position="129"/>
    </location>
</feature>
<dbReference type="AlphaFoldDB" id="A0A9Q0KUZ1"/>
<evidence type="ECO:0000256" key="2">
    <source>
        <dbReference type="SAM" id="SignalP"/>
    </source>
</evidence>
<keyword evidence="2" id="KW-0732">Signal</keyword>
<feature type="chain" id="PRO_5040201112" description="RNase H type-1 domain-containing protein" evidence="2">
    <location>
        <begin position="26"/>
        <end position="261"/>
    </location>
</feature>
<evidence type="ECO:0000259" key="3">
    <source>
        <dbReference type="Pfam" id="PF13456"/>
    </source>
</evidence>
<feature type="compositionally biased region" description="Basic residues" evidence="1">
    <location>
        <begin position="70"/>
        <end position="83"/>
    </location>
</feature>
<evidence type="ECO:0000313" key="4">
    <source>
        <dbReference type="EMBL" id="KAJ4977186.1"/>
    </source>
</evidence>
<feature type="region of interest" description="Disordered" evidence="1">
    <location>
        <begin position="29"/>
        <end position="94"/>
    </location>
</feature>
<feature type="signal peptide" evidence="2">
    <location>
        <begin position="1"/>
        <end position="25"/>
    </location>
</feature>
<accession>A0A9Q0KUZ1</accession>
<dbReference type="OrthoDB" id="1906820at2759"/>
<sequence>MHFSAANFIQVPLLALLEYSRILHAAPPATATDRHGDAANGGGTEEGLSSASIEVVGTEGGRLQMGYRMGHQRRKKVGKRKKSKGEEEGKTGPSLLTLVDSPAMVLSNEAPRNFASSSVVGARSMTSPGPGQVTEKPLSPSRDVTALTALLVLPICILLSGFRRLLIGFHHPLGSLSFNIDAALSLHSSSSGIGYILRSSTGKPGIQVSWSMPYSSVAVGEALTIRVGVMAALAAGFDTLHLESDCAEVVNLNDGCSCSRL</sequence>